<dbReference type="PANTHER" id="PTHR23504">
    <property type="entry name" value="MAJOR FACILITATOR SUPERFAMILY DOMAIN-CONTAINING PROTEIN 10"/>
    <property type="match status" value="1"/>
</dbReference>
<keyword evidence="11" id="KW-1185">Reference proteome</keyword>
<feature type="transmembrane region" description="Helical" evidence="8">
    <location>
        <begin position="347"/>
        <end position="369"/>
    </location>
</feature>
<proteinExistence type="inferred from homology"/>
<feature type="transmembrane region" description="Helical" evidence="8">
    <location>
        <begin position="307"/>
        <end position="326"/>
    </location>
</feature>
<dbReference type="InterPro" id="IPR001958">
    <property type="entry name" value="Tet-R_TetA/multi-R_MdtG-like"/>
</dbReference>
<dbReference type="Pfam" id="PF07690">
    <property type="entry name" value="MFS_1"/>
    <property type="match status" value="1"/>
</dbReference>
<name>A0ABU7LSX9_9PROT</name>
<accession>A0ABU7LSX9</accession>
<dbReference type="InterPro" id="IPR005829">
    <property type="entry name" value="Sugar_transporter_CS"/>
</dbReference>
<keyword evidence="5 8" id="KW-0812">Transmembrane</keyword>
<dbReference type="EMBL" id="JAZDRP010000005">
    <property type="protein sequence ID" value="MEE2526689.1"/>
    <property type="molecule type" value="Genomic_DNA"/>
</dbReference>
<feature type="transmembrane region" description="Helical" evidence="8">
    <location>
        <begin position="375"/>
        <end position="400"/>
    </location>
</feature>
<evidence type="ECO:0000256" key="8">
    <source>
        <dbReference type="SAM" id="Phobius"/>
    </source>
</evidence>
<feature type="domain" description="Major facilitator superfamily (MFS) profile" evidence="9">
    <location>
        <begin position="9"/>
        <end position="404"/>
    </location>
</feature>
<feature type="transmembrane region" description="Helical" evidence="8">
    <location>
        <begin position="109"/>
        <end position="126"/>
    </location>
</feature>
<feature type="transmembrane region" description="Helical" evidence="8">
    <location>
        <begin position="47"/>
        <end position="68"/>
    </location>
</feature>
<keyword evidence="4" id="KW-0813">Transport</keyword>
<gene>
    <name evidence="10" type="ORF">V0U79_09940</name>
</gene>
<dbReference type="SUPFAM" id="SSF103473">
    <property type="entry name" value="MFS general substrate transporter"/>
    <property type="match status" value="1"/>
</dbReference>
<dbReference type="Proteomes" id="UP001354971">
    <property type="component" value="Unassembled WGS sequence"/>
</dbReference>
<comment type="subcellular location">
    <subcellularLocation>
        <location evidence="2">Membrane</location>
        <topology evidence="2">Multi-pass membrane protein</topology>
    </subcellularLocation>
</comment>
<dbReference type="PANTHER" id="PTHR23504:SF15">
    <property type="entry name" value="MAJOR FACILITATOR SUPERFAMILY (MFS) PROFILE DOMAIN-CONTAINING PROTEIN"/>
    <property type="match status" value="1"/>
</dbReference>
<evidence type="ECO:0000256" key="5">
    <source>
        <dbReference type="ARBA" id="ARBA00022692"/>
    </source>
</evidence>
<evidence type="ECO:0000256" key="7">
    <source>
        <dbReference type="ARBA" id="ARBA00023136"/>
    </source>
</evidence>
<comment type="function">
    <text evidence="1">Resistance to tetracycline by an active tetracycline efflux. This is an energy-dependent process that decreases the accumulation of the antibiotic in whole cells. This protein functions as a metal-tetracycline/H(+) antiporter.</text>
</comment>
<protein>
    <submittedName>
        <fullName evidence="10">TCR/Tet family MFS transporter</fullName>
    </submittedName>
</protein>
<feature type="transmembrane region" description="Helical" evidence="8">
    <location>
        <begin position="166"/>
        <end position="186"/>
    </location>
</feature>
<sequence length="407" mass="43065">MSRKPGRHALAFIFITVLVDMIGLGIIIPVLPQLIMDLTGLEEPRAILWGGALATLYAFMQFVCAPIVGNLSDRFGRRPVLMFSLAGFSIDYLVMGLAPYLWVLFIGRALSGLFGATYTTAGAFIADVSPAHKRGANFALIGAAFGLGFTIGPVIGGFLGAVDHRLPFFVAAGLGFANLIYGFLVLPETLAPENRRPFRFRNANPFGAMLQMRQFPIVFGLLGAFALFYLGHASLPTVWSYYGPYKFGWTELEVGISLGVVGVTTAFVQGFLARKAIPMLGPKRAAVIGFTIAAAAYWGYALAPNSLAMYTVIVLGALAGIGGPAIQGIMSNQVPANMQGALSGSTTSLSSLMTVFGPGLMSVIFNRFAASDASFYFPGAPFALAGVLTLVAVVIIARVIGRHEVAA</sequence>
<feature type="transmembrane region" description="Helical" evidence="8">
    <location>
        <begin position="138"/>
        <end position="160"/>
    </location>
</feature>
<keyword evidence="6 8" id="KW-1133">Transmembrane helix</keyword>
<evidence type="ECO:0000256" key="2">
    <source>
        <dbReference type="ARBA" id="ARBA00004141"/>
    </source>
</evidence>
<dbReference type="CDD" id="cd17388">
    <property type="entry name" value="MFS_TetA"/>
    <property type="match status" value="1"/>
</dbReference>
<feature type="transmembrane region" description="Helical" evidence="8">
    <location>
        <begin position="217"/>
        <end position="242"/>
    </location>
</feature>
<comment type="similarity">
    <text evidence="3">Belongs to the major facilitator superfamily. TCR/Tet family.</text>
</comment>
<evidence type="ECO:0000256" key="3">
    <source>
        <dbReference type="ARBA" id="ARBA00007520"/>
    </source>
</evidence>
<dbReference type="PRINTS" id="PR01035">
    <property type="entry name" value="TCRTETA"/>
</dbReference>
<comment type="caution">
    <text evidence="10">The sequence shown here is derived from an EMBL/GenBank/DDBJ whole genome shotgun (WGS) entry which is preliminary data.</text>
</comment>
<feature type="transmembrane region" description="Helical" evidence="8">
    <location>
        <begin position="12"/>
        <end position="35"/>
    </location>
</feature>
<dbReference type="InterPro" id="IPR011701">
    <property type="entry name" value="MFS"/>
</dbReference>
<evidence type="ECO:0000313" key="10">
    <source>
        <dbReference type="EMBL" id="MEE2526689.1"/>
    </source>
</evidence>
<keyword evidence="7 8" id="KW-0472">Membrane</keyword>
<evidence type="ECO:0000256" key="4">
    <source>
        <dbReference type="ARBA" id="ARBA00022448"/>
    </source>
</evidence>
<organism evidence="10 11">
    <name type="scientific">Hyphobacterium lacteum</name>
    <dbReference type="NCBI Taxonomy" id="3116575"/>
    <lineage>
        <taxon>Bacteria</taxon>
        <taxon>Pseudomonadati</taxon>
        <taxon>Pseudomonadota</taxon>
        <taxon>Alphaproteobacteria</taxon>
        <taxon>Maricaulales</taxon>
        <taxon>Maricaulaceae</taxon>
        <taxon>Hyphobacterium</taxon>
    </lineage>
</organism>
<feature type="transmembrane region" description="Helical" evidence="8">
    <location>
        <begin position="254"/>
        <end position="273"/>
    </location>
</feature>
<feature type="transmembrane region" description="Helical" evidence="8">
    <location>
        <begin position="285"/>
        <end position="301"/>
    </location>
</feature>
<evidence type="ECO:0000256" key="1">
    <source>
        <dbReference type="ARBA" id="ARBA00003279"/>
    </source>
</evidence>
<evidence type="ECO:0000313" key="11">
    <source>
        <dbReference type="Proteomes" id="UP001354971"/>
    </source>
</evidence>
<dbReference type="PROSITE" id="PS50850">
    <property type="entry name" value="MFS"/>
    <property type="match status" value="1"/>
</dbReference>
<dbReference type="Gene3D" id="1.20.1250.20">
    <property type="entry name" value="MFS general substrate transporter like domains"/>
    <property type="match status" value="1"/>
</dbReference>
<dbReference type="InterPro" id="IPR036259">
    <property type="entry name" value="MFS_trans_sf"/>
</dbReference>
<reference evidence="10 11" key="1">
    <citation type="submission" date="2024-01" db="EMBL/GenBank/DDBJ databases">
        <title>Hyphobacterium bacterium isolated from marine sediment.</title>
        <authorList>
            <person name="Zhao S."/>
        </authorList>
    </citation>
    <scope>NUCLEOTIDE SEQUENCE [LARGE SCALE GENOMIC DNA]</scope>
    <source>
        <strain evidence="11">HN65</strain>
    </source>
</reference>
<evidence type="ECO:0000256" key="6">
    <source>
        <dbReference type="ARBA" id="ARBA00022989"/>
    </source>
</evidence>
<dbReference type="RefSeq" id="WP_330199350.1">
    <property type="nucleotide sequence ID" value="NZ_JAZDRP010000005.1"/>
</dbReference>
<dbReference type="InterPro" id="IPR020846">
    <property type="entry name" value="MFS_dom"/>
</dbReference>
<evidence type="ECO:0000259" key="9">
    <source>
        <dbReference type="PROSITE" id="PS50850"/>
    </source>
</evidence>
<dbReference type="PROSITE" id="PS00216">
    <property type="entry name" value="SUGAR_TRANSPORT_1"/>
    <property type="match status" value="1"/>
</dbReference>
<feature type="transmembrane region" description="Helical" evidence="8">
    <location>
        <begin position="80"/>
        <end position="103"/>
    </location>
</feature>